<dbReference type="InterPro" id="IPR058649">
    <property type="entry name" value="CzcB_C"/>
</dbReference>
<evidence type="ECO:0000259" key="6">
    <source>
        <dbReference type="Pfam" id="PF25990"/>
    </source>
</evidence>
<dbReference type="Gene3D" id="2.40.50.100">
    <property type="match status" value="1"/>
</dbReference>
<sequence>MQFWKKVAQYKNWIIFLLLVALAAAGGTFYFKHKNNSAVVKETTVTVEQGDIQSTVSATGTIQAVNSVDIASRVTGLITDVRVKENDHVKAGQVLVVLDDTSVKAQVAQYHAEVENYAAVYERSKKLAAIGGESQQQLDSDRTNYLTAKSQYDNYVTQLDYYVIKSPIDGVVIGKPTPAGETVVQGISSAQTLMSIADMSKMQIKVLVDETDIGKVQIGQAVSFTVDAYTDKTFTGKVTGISKSATTSSNVVYYPVYVDVDSPQGLLYPTMTARVTITVGERKNVLVVPLAAIKDNKGQQYVQVMVNGKPQDTPVTLGLRDDEKVEILNGLSEGSSVVVPDVKPKTSTGNQRQGPPPPI</sequence>
<dbReference type="InterPro" id="IPR058647">
    <property type="entry name" value="BSH_CzcB-like"/>
</dbReference>
<dbReference type="Pfam" id="PF25975">
    <property type="entry name" value="CzcB_C"/>
    <property type="match status" value="1"/>
</dbReference>
<dbReference type="Gene3D" id="2.40.30.170">
    <property type="match status" value="1"/>
</dbReference>
<dbReference type="RefSeq" id="WP_122626027.1">
    <property type="nucleotide sequence ID" value="NZ_UPPP01000052.1"/>
</dbReference>
<reference evidence="7 8" key="1">
    <citation type="submission" date="2018-06" db="EMBL/GenBank/DDBJ databases">
        <authorList>
            <person name="Strepis N."/>
        </authorList>
    </citation>
    <scope>NUCLEOTIDE SEQUENCE [LARGE SCALE GENOMIC DNA]</scope>
    <source>
        <strain evidence="7">LUCI</strain>
    </source>
</reference>
<dbReference type="Pfam" id="PF25990">
    <property type="entry name" value="Beta-barrel_YknX"/>
    <property type="match status" value="1"/>
</dbReference>
<dbReference type="GO" id="GO:0015562">
    <property type="term" value="F:efflux transmembrane transporter activity"/>
    <property type="evidence" value="ECO:0007669"/>
    <property type="project" value="TreeGrafter"/>
</dbReference>
<evidence type="ECO:0000313" key="8">
    <source>
        <dbReference type="Proteomes" id="UP000277811"/>
    </source>
</evidence>
<dbReference type="FunFam" id="2.40.30.170:FF:000010">
    <property type="entry name" value="Efflux RND transporter periplasmic adaptor subunit"/>
    <property type="match status" value="1"/>
</dbReference>
<evidence type="ECO:0000256" key="2">
    <source>
        <dbReference type="SAM" id="MobiDB-lite"/>
    </source>
</evidence>
<evidence type="ECO:0000256" key="3">
    <source>
        <dbReference type="SAM" id="Phobius"/>
    </source>
</evidence>
<evidence type="ECO:0000256" key="1">
    <source>
        <dbReference type="ARBA" id="ARBA00009477"/>
    </source>
</evidence>
<organism evidence="7 8">
    <name type="scientific">Lucifera butyrica</name>
    <dbReference type="NCBI Taxonomy" id="1351585"/>
    <lineage>
        <taxon>Bacteria</taxon>
        <taxon>Bacillati</taxon>
        <taxon>Bacillota</taxon>
        <taxon>Negativicutes</taxon>
        <taxon>Veillonellales</taxon>
        <taxon>Veillonellaceae</taxon>
        <taxon>Lucifera</taxon>
    </lineage>
</organism>
<feature type="region of interest" description="Disordered" evidence="2">
    <location>
        <begin position="336"/>
        <end position="359"/>
    </location>
</feature>
<dbReference type="GO" id="GO:1990281">
    <property type="term" value="C:efflux pump complex"/>
    <property type="evidence" value="ECO:0007669"/>
    <property type="project" value="TreeGrafter"/>
</dbReference>
<dbReference type="Gene3D" id="2.40.420.20">
    <property type="match status" value="1"/>
</dbReference>
<dbReference type="InterPro" id="IPR006143">
    <property type="entry name" value="RND_pump_MFP"/>
</dbReference>
<dbReference type="OrthoDB" id="9809068at2"/>
<keyword evidence="3" id="KW-0472">Membrane</keyword>
<protein>
    <submittedName>
        <fullName evidence="7">Rnd efflux pump membrane fusion protein barrel-sandwich domain</fullName>
    </submittedName>
</protein>
<gene>
    <name evidence="7" type="ORF">LUCI_0216</name>
</gene>
<feature type="domain" description="YknX-like beta-barrel" evidence="6">
    <location>
        <begin position="202"/>
        <end position="277"/>
    </location>
</feature>
<dbReference type="PANTHER" id="PTHR30469:SF33">
    <property type="entry name" value="SLR1207 PROTEIN"/>
    <property type="match status" value="1"/>
</dbReference>
<dbReference type="InterPro" id="IPR058636">
    <property type="entry name" value="Beta-barrel_YknX"/>
</dbReference>
<comment type="similarity">
    <text evidence="1">Belongs to the membrane fusion protein (MFP) (TC 8.A.1) family.</text>
</comment>
<accession>A0A498R2M3</accession>
<evidence type="ECO:0000313" key="7">
    <source>
        <dbReference type="EMBL" id="VBB05010.1"/>
    </source>
</evidence>
<dbReference type="PANTHER" id="PTHR30469">
    <property type="entry name" value="MULTIDRUG RESISTANCE PROTEIN MDTA"/>
    <property type="match status" value="1"/>
</dbReference>
<name>A0A498R2M3_9FIRM</name>
<feature type="domain" description="CzcB-like barrel-sandwich hybrid" evidence="4">
    <location>
        <begin position="68"/>
        <end position="185"/>
    </location>
</feature>
<feature type="transmembrane region" description="Helical" evidence="3">
    <location>
        <begin position="12"/>
        <end position="31"/>
    </location>
</feature>
<keyword evidence="3" id="KW-1133">Transmembrane helix</keyword>
<evidence type="ECO:0000259" key="4">
    <source>
        <dbReference type="Pfam" id="PF25973"/>
    </source>
</evidence>
<keyword evidence="8" id="KW-1185">Reference proteome</keyword>
<dbReference type="EMBL" id="UPPP01000052">
    <property type="protein sequence ID" value="VBB05010.1"/>
    <property type="molecule type" value="Genomic_DNA"/>
</dbReference>
<feature type="domain" description="CzcB-like C-terminal circularly permuted SH3-like" evidence="5">
    <location>
        <begin position="287"/>
        <end position="339"/>
    </location>
</feature>
<dbReference type="Pfam" id="PF25973">
    <property type="entry name" value="BSH_CzcB"/>
    <property type="match status" value="1"/>
</dbReference>
<dbReference type="SUPFAM" id="SSF111369">
    <property type="entry name" value="HlyD-like secretion proteins"/>
    <property type="match status" value="1"/>
</dbReference>
<dbReference type="Gene3D" id="1.10.287.470">
    <property type="entry name" value="Helix hairpin bin"/>
    <property type="match status" value="1"/>
</dbReference>
<dbReference type="NCBIfam" id="TIGR01730">
    <property type="entry name" value="RND_mfp"/>
    <property type="match status" value="1"/>
</dbReference>
<evidence type="ECO:0000259" key="5">
    <source>
        <dbReference type="Pfam" id="PF25975"/>
    </source>
</evidence>
<keyword evidence="3" id="KW-0812">Transmembrane</keyword>
<dbReference type="Proteomes" id="UP000277811">
    <property type="component" value="Unassembled WGS sequence"/>
</dbReference>
<dbReference type="AlphaFoldDB" id="A0A498R2M3"/>
<proteinExistence type="inferred from homology"/>